<dbReference type="EMBL" id="SNVW01000009">
    <property type="protein sequence ID" value="TDN43162.1"/>
    <property type="molecule type" value="Genomic_DNA"/>
</dbReference>
<dbReference type="PANTHER" id="PTHR33930">
    <property type="entry name" value="ALKYL HYDROPEROXIDE REDUCTASE AHPD"/>
    <property type="match status" value="1"/>
</dbReference>
<dbReference type="InterPro" id="IPR004675">
    <property type="entry name" value="AhpD_core"/>
</dbReference>
<dbReference type="PANTHER" id="PTHR33930:SF2">
    <property type="entry name" value="BLR3452 PROTEIN"/>
    <property type="match status" value="1"/>
</dbReference>
<keyword evidence="3" id="KW-0575">Peroxidase</keyword>
<evidence type="ECO:0000313" key="4">
    <source>
        <dbReference type="Proteomes" id="UP000295764"/>
    </source>
</evidence>
<comment type="caution">
    <text evidence="3">The sequence shown here is derived from an EMBL/GenBank/DDBJ whole genome shotgun (WGS) entry which is preliminary data.</text>
</comment>
<dbReference type="Proteomes" id="UP000295764">
    <property type="component" value="Unassembled WGS sequence"/>
</dbReference>
<dbReference type="RefSeq" id="WP_208108908.1">
    <property type="nucleotide sequence ID" value="NZ_SNVW01000009.1"/>
</dbReference>
<name>A0A4V6PQE4_9MICO</name>
<dbReference type="InterPro" id="IPR029032">
    <property type="entry name" value="AhpD-like"/>
</dbReference>
<dbReference type="Pfam" id="PF02627">
    <property type="entry name" value="CMD"/>
    <property type="match status" value="1"/>
</dbReference>
<organism evidence="3 4">
    <name type="scientific">Curtobacterium flaccumfaciens</name>
    <dbReference type="NCBI Taxonomy" id="2035"/>
    <lineage>
        <taxon>Bacteria</taxon>
        <taxon>Bacillati</taxon>
        <taxon>Actinomycetota</taxon>
        <taxon>Actinomycetes</taxon>
        <taxon>Micrococcales</taxon>
        <taxon>Microbacteriaceae</taxon>
        <taxon>Curtobacterium</taxon>
    </lineage>
</organism>
<accession>A0A4V6PQE4</accession>
<evidence type="ECO:0000259" key="2">
    <source>
        <dbReference type="Pfam" id="PF02627"/>
    </source>
</evidence>
<gene>
    <name evidence="3" type="ORF">EDF64_10985</name>
</gene>
<evidence type="ECO:0000256" key="1">
    <source>
        <dbReference type="SAM" id="MobiDB-lite"/>
    </source>
</evidence>
<keyword evidence="3" id="KW-0560">Oxidoreductase</keyword>
<dbReference type="AlphaFoldDB" id="A0A4V6PQE4"/>
<proteinExistence type="predicted"/>
<feature type="region of interest" description="Disordered" evidence="1">
    <location>
        <begin position="116"/>
        <end position="139"/>
    </location>
</feature>
<evidence type="ECO:0000313" key="3">
    <source>
        <dbReference type="EMBL" id="TDN43162.1"/>
    </source>
</evidence>
<dbReference type="InterPro" id="IPR003779">
    <property type="entry name" value="CMD-like"/>
</dbReference>
<dbReference type="SUPFAM" id="SSF69118">
    <property type="entry name" value="AhpD-like"/>
    <property type="match status" value="1"/>
</dbReference>
<sequence length="139" mass="14639">MTDYLDREQDKTFTKVYKQQTPDILKAFVDFDASVFQAEGRAIPLKYRELIALAVGITTQCVYCIDAHSQRAVQAGADEAELAEAAWVATAIRAGGGFAHGRLGFKFGAEATAPAGAPTGATTAPTHAEATAAAATHTH</sequence>
<dbReference type="NCBIfam" id="TIGR00778">
    <property type="entry name" value="ahpD_dom"/>
    <property type="match status" value="1"/>
</dbReference>
<feature type="domain" description="Carboxymuconolactone decarboxylase-like" evidence="2">
    <location>
        <begin position="22"/>
        <end position="98"/>
    </location>
</feature>
<dbReference type="Gene3D" id="1.20.1290.10">
    <property type="entry name" value="AhpD-like"/>
    <property type="match status" value="1"/>
</dbReference>
<dbReference type="GO" id="GO:0051920">
    <property type="term" value="F:peroxiredoxin activity"/>
    <property type="evidence" value="ECO:0007669"/>
    <property type="project" value="InterPro"/>
</dbReference>
<reference evidence="3 4" key="1">
    <citation type="submission" date="2019-03" db="EMBL/GenBank/DDBJ databases">
        <title>Genomic analyses of the natural microbiome of Caenorhabditis elegans.</title>
        <authorList>
            <person name="Samuel B."/>
        </authorList>
    </citation>
    <scope>NUCLEOTIDE SEQUENCE [LARGE SCALE GENOMIC DNA]</scope>
    <source>
        <strain evidence="3 4">JUb65</strain>
    </source>
</reference>
<protein>
    <submittedName>
        <fullName evidence="3">AhpD family alkylhydroperoxidase</fullName>
    </submittedName>
</protein>